<evidence type="ECO:0000256" key="2">
    <source>
        <dbReference type="ARBA" id="ARBA00010916"/>
    </source>
</evidence>
<organism evidence="9 10">
    <name type="scientific">Apatococcus fuscideae</name>
    <dbReference type="NCBI Taxonomy" id="2026836"/>
    <lineage>
        <taxon>Eukaryota</taxon>
        <taxon>Viridiplantae</taxon>
        <taxon>Chlorophyta</taxon>
        <taxon>core chlorophytes</taxon>
        <taxon>Trebouxiophyceae</taxon>
        <taxon>Chlorellales</taxon>
        <taxon>Chlorellaceae</taxon>
        <taxon>Apatococcus</taxon>
    </lineage>
</organism>
<proteinExistence type="inferred from homology"/>
<dbReference type="PANTHER" id="PTHR13476">
    <property type="entry name" value="CHROMATIN MODIFICATION-RELATED PROTEIN MEAF6"/>
    <property type="match status" value="1"/>
</dbReference>
<keyword evidence="5" id="KW-0175">Coiled coil</keyword>
<evidence type="ECO:0000256" key="1">
    <source>
        <dbReference type="ARBA" id="ARBA00004123"/>
    </source>
</evidence>
<name>A0AAW1SV95_9CHLO</name>
<keyword evidence="10" id="KW-1185">Reference proteome</keyword>
<evidence type="ECO:0000256" key="5">
    <source>
        <dbReference type="ARBA" id="ARBA00023054"/>
    </source>
</evidence>
<feature type="region of interest" description="Disordered" evidence="8">
    <location>
        <begin position="86"/>
        <end position="111"/>
    </location>
</feature>
<keyword evidence="7" id="KW-0539">Nucleus</keyword>
<reference evidence="9 10" key="1">
    <citation type="journal article" date="2024" name="Nat. Commun.">
        <title>Phylogenomics reveals the evolutionary origins of lichenization in chlorophyte algae.</title>
        <authorList>
            <person name="Puginier C."/>
            <person name="Libourel C."/>
            <person name="Otte J."/>
            <person name="Skaloud P."/>
            <person name="Haon M."/>
            <person name="Grisel S."/>
            <person name="Petersen M."/>
            <person name="Berrin J.G."/>
            <person name="Delaux P.M."/>
            <person name="Dal Grande F."/>
            <person name="Keller J."/>
        </authorList>
    </citation>
    <scope>NUCLEOTIDE SEQUENCE [LARGE SCALE GENOMIC DNA]</scope>
    <source>
        <strain evidence="9 10">SAG 2523</strain>
    </source>
</reference>
<dbReference type="InterPro" id="IPR015418">
    <property type="entry name" value="Eaf6"/>
</dbReference>
<dbReference type="GO" id="GO:0006325">
    <property type="term" value="P:chromatin organization"/>
    <property type="evidence" value="ECO:0007669"/>
    <property type="project" value="UniProtKB-KW"/>
</dbReference>
<evidence type="ECO:0000256" key="7">
    <source>
        <dbReference type="ARBA" id="ARBA00023242"/>
    </source>
</evidence>
<evidence type="ECO:0000256" key="4">
    <source>
        <dbReference type="ARBA" id="ARBA00023015"/>
    </source>
</evidence>
<feature type="region of interest" description="Disordered" evidence="8">
    <location>
        <begin position="1"/>
        <end position="35"/>
    </location>
</feature>
<dbReference type="GO" id="GO:0000123">
    <property type="term" value="C:histone acetyltransferase complex"/>
    <property type="evidence" value="ECO:0007669"/>
    <property type="project" value="InterPro"/>
</dbReference>
<keyword evidence="3" id="KW-0156">Chromatin regulator</keyword>
<feature type="compositionally biased region" description="Polar residues" evidence="8">
    <location>
        <begin position="1"/>
        <end position="12"/>
    </location>
</feature>
<evidence type="ECO:0000313" key="10">
    <source>
        <dbReference type="Proteomes" id="UP001485043"/>
    </source>
</evidence>
<dbReference type="GO" id="GO:0005634">
    <property type="term" value="C:nucleus"/>
    <property type="evidence" value="ECO:0007669"/>
    <property type="project" value="UniProtKB-SubCell"/>
</dbReference>
<dbReference type="EMBL" id="JALJOV010000951">
    <property type="protein sequence ID" value="KAK9857957.1"/>
    <property type="molecule type" value="Genomic_DNA"/>
</dbReference>
<keyword evidence="6" id="KW-0804">Transcription</keyword>
<feature type="compositionally biased region" description="Polar residues" evidence="8">
    <location>
        <begin position="100"/>
        <end position="111"/>
    </location>
</feature>
<protein>
    <recommendedName>
        <fullName evidence="11">Chromatin modification-related protein EAF6</fullName>
    </recommendedName>
</protein>
<evidence type="ECO:0000256" key="8">
    <source>
        <dbReference type="SAM" id="MobiDB-lite"/>
    </source>
</evidence>
<gene>
    <name evidence="9" type="ORF">WJX84_011857</name>
</gene>
<comment type="subcellular location">
    <subcellularLocation>
        <location evidence="1">Nucleus</location>
    </subcellularLocation>
</comment>
<comment type="similarity">
    <text evidence="2">Belongs to the EAF6 family.</text>
</comment>
<keyword evidence="4" id="KW-0805">Transcription regulation</keyword>
<dbReference type="Pfam" id="PF09340">
    <property type="entry name" value="NuA4"/>
    <property type="match status" value="1"/>
</dbReference>
<comment type="caution">
    <text evidence="9">The sequence shown here is derived from an EMBL/GenBank/DDBJ whole genome shotgun (WGS) entry which is preliminary data.</text>
</comment>
<evidence type="ECO:0000256" key="3">
    <source>
        <dbReference type="ARBA" id="ARBA00022853"/>
    </source>
</evidence>
<sequence length="111" mass="12113">MPPKTANPSKTGARQKASPDVSQGVQQTDQQRPEQLRSLEERKNQLSQDLLKVEGQIFDLESRYLDSCNAQGNALTGYEGLLAKPSTHSRKAPARPTDRLFSSSSVTGASK</sequence>
<dbReference type="AlphaFoldDB" id="A0AAW1SV95"/>
<evidence type="ECO:0000313" key="9">
    <source>
        <dbReference type="EMBL" id="KAK9857957.1"/>
    </source>
</evidence>
<feature type="compositionally biased region" description="Polar residues" evidence="8">
    <location>
        <begin position="20"/>
        <end position="30"/>
    </location>
</feature>
<dbReference type="Proteomes" id="UP001485043">
    <property type="component" value="Unassembled WGS sequence"/>
</dbReference>
<accession>A0AAW1SV95</accession>
<evidence type="ECO:0000256" key="6">
    <source>
        <dbReference type="ARBA" id="ARBA00023163"/>
    </source>
</evidence>
<evidence type="ECO:0008006" key="11">
    <source>
        <dbReference type="Google" id="ProtNLM"/>
    </source>
</evidence>